<feature type="non-terminal residue" evidence="26">
    <location>
        <position position="4447"/>
    </location>
</feature>
<evidence type="ECO:0000256" key="20">
    <source>
        <dbReference type="ARBA" id="ARBA00081353"/>
    </source>
</evidence>
<dbReference type="SMART" id="SM00150">
    <property type="entry name" value="SPEC"/>
    <property type="match status" value="5"/>
</dbReference>
<dbReference type="OrthoDB" id="18740at2759"/>
<evidence type="ECO:0000256" key="4">
    <source>
        <dbReference type="ARBA" id="ARBA00009109"/>
    </source>
</evidence>
<feature type="non-terminal residue" evidence="26">
    <location>
        <position position="1"/>
    </location>
</feature>
<dbReference type="GO" id="GO:0042383">
    <property type="term" value="C:sarcolemma"/>
    <property type="evidence" value="ECO:0007669"/>
    <property type="project" value="TreeGrafter"/>
</dbReference>
<dbReference type="GO" id="GO:0002102">
    <property type="term" value="C:podosome"/>
    <property type="evidence" value="ECO:0007669"/>
    <property type="project" value="UniProtKB-SubCell"/>
</dbReference>
<dbReference type="InterPro" id="IPR001589">
    <property type="entry name" value="Actinin_actin-bd_CS"/>
</dbReference>
<dbReference type="PANTHER" id="PTHR23169:SF32">
    <property type="entry name" value="PLECTIN ISOFORM X1"/>
    <property type="match status" value="1"/>
</dbReference>
<dbReference type="FunFam" id="1.20.58.60:FF:000010">
    <property type="entry name" value="plectin isoform X2"/>
    <property type="match status" value="1"/>
</dbReference>
<evidence type="ECO:0000256" key="5">
    <source>
        <dbReference type="ARBA" id="ARBA00022443"/>
    </source>
</evidence>
<dbReference type="FunFam" id="3.90.1290.10:FF:000002">
    <property type="entry name" value="Plectin a"/>
    <property type="match status" value="1"/>
</dbReference>
<feature type="domain" description="Calponin-homology (CH)" evidence="25">
    <location>
        <begin position="125"/>
        <end position="230"/>
    </location>
</feature>
<evidence type="ECO:0000256" key="23">
    <source>
        <dbReference type="SAM" id="MobiDB-lite"/>
    </source>
</evidence>
<gene>
    <name evidence="26" type="ORF">DAT39_009034</name>
</gene>
<dbReference type="FunFam" id="1.20.58.60:FF:000009">
    <property type="entry name" value="dystonin isoform X1"/>
    <property type="match status" value="1"/>
</dbReference>
<evidence type="ECO:0000256" key="13">
    <source>
        <dbReference type="ARBA" id="ARBA00023054"/>
    </source>
</evidence>
<evidence type="ECO:0000256" key="17">
    <source>
        <dbReference type="ARBA" id="ARBA00056058"/>
    </source>
</evidence>
<comment type="similarity">
    <text evidence="4">Belongs to the plakin or cytolinker family.</text>
</comment>
<dbReference type="CDD" id="cd21188">
    <property type="entry name" value="CH_PLEC-like_rpt1"/>
    <property type="match status" value="1"/>
</dbReference>
<dbReference type="Pfam" id="PF17902">
    <property type="entry name" value="SH3_10"/>
    <property type="match status" value="1"/>
</dbReference>
<dbReference type="SMART" id="SM00250">
    <property type="entry name" value="PLEC"/>
    <property type="match status" value="30"/>
</dbReference>
<dbReference type="PROSITE" id="PS00020">
    <property type="entry name" value="ACTININ_2"/>
    <property type="match status" value="1"/>
</dbReference>
<dbReference type="GO" id="GO:0030057">
    <property type="term" value="C:desmosome"/>
    <property type="evidence" value="ECO:0007669"/>
    <property type="project" value="UniProtKB-SubCell"/>
</dbReference>
<dbReference type="InterPro" id="IPR001101">
    <property type="entry name" value="Plectin_repeat"/>
</dbReference>
<evidence type="ECO:0000256" key="11">
    <source>
        <dbReference type="ARBA" id="ARBA00022949"/>
    </source>
</evidence>
<dbReference type="FunFam" id="1.10.418.10:FF:000048">
    <property type="entry name" value="Short stop, isoform B"/>
    <property type="match status" value="1"/>
</dbReference>
<feature type="region of interest" description="Disordered" evidence="23">
    <location>
        <begin position="2430"/>
        <end position="2451"/>
    </location>
</feature>
<dbReference type="GO" id="GO:0048471">
    <property type="term" value="C:perinuclear region of cytoplasm"/>
    <property type="evidence" value="ECO:0007669"/>
    <property type="project" value="TreeGrafter"/>
</dbReference>
<keyword evidence="12" id="KW-0007">Acetylation</keyword>
<dbReference type="GO" id="GO:0030056">
    <property type="term" value="C:hemidesmosome"/>
    <property type="evidence" value="ECO:0007669"/>
    <property type="project" value="UniProtKB-SubCell"/>
</dbReference>
<dbReference type="GO" id="GO:0061436">
    <property type="term" value="P:establishment of skin barrier"/>
    <property type="evidence" value="ECO:0007669"/>
    <property type="project" value="UniProtKB-ARBA"/>
</dbReference>
<dbReference type="InterPro" id="IPR001715">
    <property type="entry name" value="CH_dom"/>
</dbReference>
<dbReference type="PROSITE" id="PS50021">
    <property type="entry name" value="CH"/>
    <property type="match status" value="2"/>
</dbReference>
<evidence type="ECO:0000313" key="26">
    <source>
        <dbReference type="EMBL" id="KAF5901272.1"/>
    </source>
</evidence>
<dbReference type="InterPro" id="IPR043197">
    <property type="entry name" value="Plakin"/>
</dbReference>
<dbReference type="Pfam" id="PF00307">
    <property type="entry name" value="CH"/>
    <property type="match status" value="2"/>
</dbReference>
<protein>
    <recommendedName>
        <fullName evidence="19">Plectin</fullName>
    </recommendedName>
    <alternativeName>
        <fullName evidence="20">Plectin-1</fullName>
    </alternativeName>
</protein>
<dbReference type="Pfam" id="PF00435">
    <property type="entry name" value="Spectrin"/>
    <property type="match status" value="1"/>
</dbReference>
<dbReference type="SMART" id="SM00033">
    <property type="entry name" value="CH"/>
    <property type="match status" value="2"/>
</dbReference>
<dbReference type="Gene3D" id="2.30.30.40">
    <property type="entry name" value="SH3 Domains"/>
    <property type="match status" value="1"/>
</dbReference>
<dbReference type="InterPro" id="IPR041615">
    <property type="entry name" value="Desmoplakin_SH3"/>
</dbReference>
<evidence type="ECO:0000256" key="8">
    <source>
        <dbReference type="ARBA" id="ARBA00022553"/>
    </source>
</evidence>
<dbReference type="InterPro" id="IPR049538">
    <property type="entry name" value="PCN-like_spectrin-like_rpt"/>
</dbReference>
<feature type="region of interest" description="Disordered" evidence="23">
    <location>
        <begin position="2050"/>
        <end position="2145"/>
    </location>
</feature>
<feature type="region of interest" description="Disordered" evidence="23">
    <location>
        <begin position="1618"/>
        <end position="1653"/>
    </location>
</feature>
<evidence type="ECO:0000256" key="2">
    <source>
        <dbReference type="ARBA" id="ARBA00004245"/>
    </source>
</evidence>
<feature type="coiled-coil region" evidence="22">
    <location>
        <begin position="1310"/>
        <end position="1408"/>
    </location>
</feature>
<reference evidence="26" key="1">
    <citation type="submission" date="2020-07" db="EMBL/GenBank/DDBJ databases">
        <title>Clarias magur genome sequencing, assembly and annotation.</title>
        <authorList>
            <person name="Kushwaha B."/>
            <person name="Kumar R."/>
            <person name="Das P."/>
            <person name="Joshi C.G."/>
            <person name="Kumar D."/>
            <person name="Nagpure N.S."/>
            <person name="Pandey M."/>
            <person name="Agarwal S."/>
            <person name="Srivastava S."/>
            <person name="Singh M."/>
            <person name="Sahoo L."/>
            <person name="Jayasankar P."/>
            <person name="Meher P.K."/>
            <person name="Koringa P.G."/>
            <person name="Iquebal M.A."/>
            <person name="Das S.P."/>
            <person name="Bit A."/>
            <person name="Patnaik S."/>
            <person name="Patel N."/>
            <person name="Shah T.M."/>
            <person name="Hinsu A."/>
            <person name="Jena J.K."/>
        </authorList>
    </citation>
    <scope>NUCLEOTIDE SEQUENCE</scope>
    <source>
        <strain evidence="26">CIFAMagur01</strain>
        <tissue evidence="26">Testis</tissue>
    </source>
</reference>
<dbReference type="InterPro" id="IPR018159">
    <property type="entry name" value="Spectrin/alpha-actinin"/>
</dbReference>
<dbReference type="GO" id="GO:0002934">
    <property type="term" value="P:desmosome organization"/>
    <property type="evidence" value="ECO:0007669"/>
    <property type="project" value="UniProtKB-ARBA"/>
</dbReference>
<dbReference type="FunFam" id="1.20.58.60:FF:000036">
    <property type="entry name" value="Plectin a"/>
    <property type="match status" value="1"/>
</dbReference>
<dbReference type="Gene3D" id="1.20.58.60">
    <property type="match status" value="5"/>
</dbReference>
<dbReference type="FunFam" id="3.30.160.780:FF:000001">
    <property type="entry name" value="Plectin a"/>
    <property type="match status" value="1"/>
</dbReference>
<dbReference type="GO" id="GO:0030506">
    <property type="term" value="F:ankyrin binding"/>
    <property type="evidence" value="ECO:0007669"/>
    <property type="project" value="TreeGrafter"/>
</dbReference>
<dbReference type="PROSITE" id="PS50002">
    <property type="entry name" value="SH3"/>
    <property type="match status" value="1"/>
</dbReference>
<dbReference type="Pfam" id="PF21019">
    <property type="entry name" value="Spectrin_3"/>
    <property type="match status" value="1"/>
</dbReference>
<dbReference type="GO" id="GO:0045104">
    <property type="term" value="P:intermediate filament cytoskeleton organization"/>
    <property type="evidence" value="ECO:0007669"/>
    <property type="project" value="InterPro"/>
</dbReference>
<evidence type="ECO:0000256" key="3">
    <source>
        <dbReference type="ARBA" id="ARBA00004568"/>
    </source>
</evidence>
<evidence type="ECO:0000256" key="16">
    <source>
        <dbReference type="ARBA" id="ARBA00023273"/>
    </source>
</evidence>
<feature type="compositionally biased region" description="Basic and acidic residues" evidence="23">
    <location>
        <begin position="2088"/>
        <end position="2137"/>
    </location>
</feature>
<comment type="caution">
    <text evidence="26">The sequence shown here is derived from an EMBL/GenBank/DDBJ whole genome shotgun (WGS) entry which is preliminary data.</text>
</comment>
<dbReference type="Pfam" id="PF00681">
    <property type="entry name" value="Plectin"/>
    <property type="match status" value="15"/>
</dbReference>
<evidence type="ECO:0000256" key="6">
    <source>
        <dbReference type="ARBA" id="ARBA00022481"/>
    </source>
</evidence>
<feature type="compositionally biased region" description="Basic and acidic residues" evidence="23">
    <location>
        <begin position="2519"/>
        <end position="2549"/>
    </location>
</feature>
<dbReference type="GO" id="GO:0031101">
    <property type="term" value="P:fin regeneration"/>
    <property type="evidence" value="ECO:0007669"/>
    <property type="project" value="UniProtKB-ARBA"/>
</dbReference>
<dbReference type="GO" id="GO:0031581">
    <property type="term" value="P:hemidesmosome assembly"/>
    <property type="evidence" value="ECO:0007669"/>
    <property type="project" value="TreeGrafter"/>
</dbReference>
<dbReference type="SUPFAM" id="SSF47576">
    <property type="entry name" value="Calponin-homology domain, CH-domain"/>
    <property type="match status" value="1"/>
</dbReference>
<dbReference type="Pfam" id="PF21020">
    <property type="entry name" value="Spectrin_4"/>
    <property type="match status" value="1"/>
</dbReference>
<dbReference type="PANTHER" id="PTHR23169">
    <property type="entry name" value="ENVOPLAKIN"/>
    <property type="match status" value="1"/>
</dbReference>
<evidence type="ECO:0000256" key="1">
    <source>
        <dbReference type="ARBA" id="ARBA00004188"/>
    </source>
</evidence>
<evidence type="ECO:0000313" key="27">
    <source>
        <dbReference type="Proteomes" id="UP000727407"/>
    </source>
</evidence>
<keyword evidence="14" id="KW-0009">Actin-binding</keyword>
<dbReference type="GO" id="GO:0042060">
    <property type="term" value="P:wound healing"/>
    <property type="evidence" value="ECO:0007669"/>
    <property type="project" value="TreeGrafter"/>
</dbReference>
<dbReference type="FunFam" id="3.90.1290.10:FF:000001">
    <property type="entry name" value="Plectin a"/>
    <property type="match status" value="5"/>
</dbReference>
<feature type="domain" description="Calponin-homology (CH)" evidence="25">
    <location>
        <begin position="4"/>
        <end position="112"/>
    </location>
</feature>
<dbReference type="GO" id="GO:0005925">
    <property type="term" value="C:focal adhesion"/>
    <property type="evidence" value="ECO:0007669"/>
    <property type="project" value="TreeGrafter"/>
</dbReference>
<dbReference type="Pfam" id="PF21097">
    <property type="entry name" value="SR_plectin_7"/>
    <property type="match status" value="1"/>
</dbReference>
<dbReference type="Proteomes" id="UP000727407">
    <property type="component" value="Unassembled WGS sequence"/>
</dbReference>
<comment type="subcellular location">
    <subcellularLocation>
        <location evidence="3">Cell junction</location>
        <location evidence="3">Desmosome</location>
    </subcellularLocation>
    <subcellularLocation>
        <location evidence="18">Cell junction</location>
        <location evidence="18">Hemidesmosome</location>
    </subcellularLocation>
    <subcellularLocation>
        <location evidence="1">Cell projection</location>
        <location evidence="1">Podosome</location>
    </subcellularLocation>
    <subcellularLocation>
        <location evidence="2">Cytoplasm</location>
        <location evidence="2">Cytoskeleton</location>
    </subcellularLocation>
</comment>
<proteinExistence type="inferred from homology"/>
<name>A0A8J4UME8_CLAMG</name>
<dbReference type="GO" id="GO:0007507">
    <property type="term" value="P:heart development"/>
    <property type="evidence" value="ECO:0007669"/>
    <property type="project" value="UniProtKB-ARBA"/>
</dbReference>
<feature type="compositionally biased region" description="Polar residues" evidence="23">
    <location>
        <begin position="2442"/>
        <end position="2451"/>
    </location>
</feature>
<feature type="compositionally biased region" description="Basic and acidic residues" evidence="23">
    <location>
        <begin position="2430"/>
        <end position="2439"/>
    </location>
</feature>
<evidence type="ECO:0000256" key="14">
    <source>
        <dbReference type="ARBA" id="ARBA00023203"/>
    </source>
</evidence>
<sequence>ERDRVQKKTFTKWVNKHLMKHWKAEAQRHITDLYEDLRDGHSLISLLEVLSGETLPREKGRMRFHKLQNVQIALDFLKQRQVKLVNIRNDDIADGNPKLTLGLIWTIILHFQISDIQVNGQSDDMTAKEKLLLWSQRMVEGYQGLRCDNFTTSWRDGRLFNAIINKHRPNLIDMSKVYRQTNLENLEQAFSMAERELGVTRLLDPEDVDVPHPDEKSIITYVSSLYDVMPRVPDVQDGVQANELELRWQEYYELVTMLLQWIRHHIVIFEESKFPSSYEEIEVLWRQFLKFKETELPAKEADKNRSKHIYKAFEGAVQTGQVKVPPGYHPIDVEKEWGRLHAAILERERLLRNEFERLERLQRVVSKVQMESGVCEEQLNQVETLLQRDVRSLGAGKPVQHAAEIETDLDKAENMIRLLFNDVQLLKDGRHLQAEQMYRRVYRLHERLVNLRSEYNLRVKSGVTVSQVPLTQVSMSPSLQQSPQRTRPELDEVTLRYIQDLLAWVEENQRRMDSAEWGADLPSVESHLGSHRGLHQSIEEFKSKIDRARADETQLTPASKQAYRDYLGKLDLQYNKLLNGSKARLRNLTGLHAFVVAATKELMWLNEKEEEEVNYDWSDRNSNMTAKKDNYSGLMRDLEQREKKVNTVQATGDKLLKDGHPARSTIEAFTAALQTQWSWLLQLCCCIETHLKENTAYFQFFADVKEAEEKMKKIQETMKKKYICDRSITVTRLEDLLQDAADEKEHLAEFKTHLDGLNRRAKNIIQLKPRNPATPVKGKLPIQAVCDFKQMEITVHRGDECVLLNNSQPFKWKVRSASGNEATVPSICFIVPPTNKEAVESCSGLDASLQKLMILWQKLHVDMKSLLSWQYLMRDIQFINSWNFLMFKTLKVEEYRLTLKNLEQHYQIFMRDSQDSELFGADERIQAESAYNNASQHYDNLLRSVEQGEQDESVCKSYITQIKDLRLRLEGCESRMVSRLRQPVDKEPLKACAQRTTEHKNMQTELDGIKNDLDAVVKQSEAALASSQQSTSAPVLRSELEITLKKMAHVYSLSSVYLDKLKTIDLVIRSTQGAEDVLRKYENQLRDVHKVPANEKELETNQTQLKKLCSDAESDKPLFDRLETELQDAVAVNEQMSRVHSERDAELDHYMQLVASLKERWQAVFAQFKLRQRELDLLGRQMQNYRQSYDWLIQWIADAKQRQEKIQTMPISDIKALKEQLAQEQNLLGEIENNKEKVYECHKYAKAYIDTVKDHELQLVTYKALVEPIASPLKKIKVESASDDIIQEYVTLRTRYSELLTLASQYITFIINTQRRLEDEEKATEKLKEEERKKMAEMQAELEKQRQLAESHSKAIAKAEQEAEDLKLKMKEEVSKRQVFAVDSEKQKQNIQLELQELRNLSDQEIKAKSQRIEEVLLSRTKIEEEIRIIRLQLETTVKQKSTAEAELQQLRDKASEADRLRKAAQEEAEKLRKQVNEETQKKRKAEEELKQKSDAEKEAAKQKQKAMEELEKYKLQAEEAERCMKEAQLEKERQIKVVEEVAQKSAATELQSKRLSFVEKTTKLEESLKQEQGTVIQLQEEAELLKKQQAEADKAREEAEKELEMWRQKANEALRLRLQAEEEAQKKSTAQEEAEKQKEEAKQEAKRRAKAEELALKQKEIAEKELEKQRKEAEETAQQKLLAEQELIRLRLDFDHAQQQRPLLDDELQRLKNEVNTAVNQKKQLEDELHNVRTEMEHVIKLKVQTEKESMSNSEKSKQLLESEASKMRELAEEATKLRLIAEEAKKQRQLAEDEAAQQRAEASKILKEKLAAIDEATRVKTEAEIALKEKEAENERLKRKAEDEAYQRKLLEDKADQHKQDIEEKINQLKTSSDAELGRQKGIVEEILKQKKVVEEEIHILKLNFKKASTGKQDLEDELQKLKTIADETQKSKVKAEEEAEKFRNLALEEEKKRKEAEDKVKKISAAEEEAARQCLAAQQEAEHLKKKAEEVKQQKDNADKEAEKQMIIAKEAAQMYTAAEQKAQNVLAQQKEDSLAQNKLKEEYEKAKKLADDAAKAKENAEKEAALFRQKADEAECQKQAAEAEAAKQAKAQEDAEKLRKEAETEASKRAKAEKDALKQKQKAEKEMAKHKQLAETTLKQKSQVEQELGQVKVQLDETDKQKSLLDDELKRLKGEVSDAIRQKAQVEDELTKIKLQMEKLVKSKVKIEAENQQLMEKDKEVTKKLLEEEAENMKKLAEEAARLSADAQEASRLRQIAESDLAQQRELADKMLKEKMLAIQEANKLKAEAENLQKLKDKAQEEAQKLLEAKKEIQQRLEQETVDFQKSLETERKKQQEVTAEAETLKLRVIELSNAQLKAEEEANKFKKQADEIRAHLTETERDTSEKSTVVKKLEVERLASTKEADDLRKAIAELEKEKEKLKKEATDLQNKAKEMANAQQEQIQQEKTTLQQTFLTEKEILLKKEKTIEAEKMKLEKQLEDEVKKAKALNDEQESKRKQMEEEKKKLQASLEAALKKQKDAEGEMVNKQKEMEKLEKIKQDQEKLMGDENKKLREKLQQLQEVQKPTASQTKEIEIQTESMPETELVTATVQETTKKVFNGSTEVDGVKAESPLAFDGIQERVPASRLNEIGVLSKKEMDKLKKGKTTIQDLAKLDKVRMCLKGKDCIGGVIVEPKQKMGVYQALKEKKISLSTALMLLEAQAASGYIIDPIQNRRLSVNEAVKESIIGPELHTALLSAERAATGYKDPFTGQKISLYEAMQKGLVPEEQAMKLLDVQIATGGIIDPVNSHRVSVQTACKQGQLDEELNKVLSNPPDDRKGFNDPNTQESLSYHQLLGKCQPDPETGLPFLPVTQTASPVERTYTDEEAKDAFSKTNISVPFGRFKGKTVTIWEVINSEYFSEEQRKDLIRQYKSGKITVEKIIKIVITVVEDKDKAKELAFDGLRSTVPASELLDSKIINKDVYNELHNGKTTIEEVSQMDSVKKALKGTSSIAGVFIESTKEKIPIYEAMKKNMIEVEPALYLLEAQAATGFIIDPVKNQKLTVDEAVKSGIVGPELHEKLLSAERAVTGYKDPYTGKTASLFEAMQKDLINKDQGKRLLEAQIGTGGIIDPVKSYRIPQDIAYKRGYFSEETNKCLSSLSDESKVFIDPNTKDNVSYAQLQKCCITDKETSLPLLPLSEKAVKSTESDQPFNIQSKEALNKATMELNSGPFKGKKVTIWEIINSEYITEEQRIEIIRQYRSGKVTIEKIISIVITLVDENETKKQQDTFTGLREPVSATSLYESKIIDKTIFDQLQQGQKKPKEISEIESVKRYLQGSECIAGVVSEKSKEKLSIYQAMKEKLLTPNTGLSLLEAQAATGFIVDPVRNLRLTVDDAVKAGLVGPELHEKLLSAEKAVTGYKDPYTGNKISLFQAMQKELVLREHAIPLLEVQEATGGVIDPVNSHRIPTDVAIQRGYLSKQVAKSFKDPSEDIKGFTDPNKNESVTYKQLTKSCTKDPDFGFFLLPLSKAEVPKAAEKSYVYTEEQAQTDLASTQIDIPQKGFAGKQTNLWDVMSSDMLPEEDKRRLLEQYRSGKITKERMIIIIIEIIEQREIIKTEQTMLCDVIRRRVTIEELYSSRLIDLETYNLLKQGKITIREVMEMPTVKQYLFGTGSIAGVLSNNSTKISIYQAMKRGILKPDIALDLLEAQAATGFLTDPAKYELLTVDEAVRKGLVGPELHDKLLSAERAVTGYKDPYSGKVISLYQAMKKGLVPEDYALKMLEAQIATGGIMDHEYNFHLPNDVAMQRGYINKETSERLSTGDVKGFTDPTTDEKSSYANLLKRCNVDKESGMHLLSLADKKLLVRGLRKQITLDELLCSQIIDQKTYTELTEGIISVEDISKDLKKYLEGTSCIAGVYVEATKEKLSIYQAMKKNMIRPGTAFELLEAQASTGYVIDPIKNLKLPVSEAVKMGVVGPEFKDKLLSAERAVTGYNDPYSGKVISLFQAMKKGLILKDHGIRLLEAQIATGGIIDPEESHRLPVEMAYKRGLFDEEMNSILTDPSDDTKGFFDPNTEENLTYLQLMERCMTDPETGLALLTLKEKKRERKTSSKSSVRKRRVVIVDPETGKEMSVYEAYRKGLIDHQTYMELAEQECEWEEITTSSADGVKSMIIDRRSGRQYDIDDAITKGLIDQSAMDQYRAGTLSITEFADMLSGNMSGFRSRSSSFGSTSSYPMSPVPSIKTPATTWTDPTEETGPVAGILDTDTLEKVSVTEAMHRNLVDNITGQRLLEAQACTGGIIDPNTGEKFTVADAMNKGLVDKIMVDRINLAQKAFQGFEDPRTKTKMSAAQALKKGWLYYEAGQRFLEVQYLTGGLIEPDVAGRVSLDEAVKKGTLDARTAQKLRDVSGYSKYLTCPKTKLKISYKDAIERSMTEEGTGLRLLEASSQSTKGLYSPYN</sequence>
<keyword evidence="9" id="KW-0493">Microtubule</keyword>
<evidence type="ECO:0000256" key="10">
    <source>
        <dbReference type="ARBA" id="ARBA00022737"/>
    </source>
</evidence>
<keyword evidence="10" id="KW-0677">Repeat</keyword>
<accession>A0A8J4UME8</accession>
<dbReference type="InterPro" id="IPR036872">
    <property type="entry name" value="CH_dom_sf"/>
</dbReference>
<dbReference type="GO" id="GO:0005874">
    <property type="term" value="C:microtubule"/>
    <property type="evidence" value="ECO:0007669"/>
    <property type="project" value="UniProtKB-KW"/>
</dbReference>
<dbReference type="InterPro" id="IPR001452">
    <property type="entry name" value="SH3_domain"/>
</dbReference>
<keyword evidence="27" id="KW-1185">Reference proteome</keyword>
<dbReference type="InterPro" id="IPR035915">
    <property type="entry name" value="Plakin_repeat_sf"/>
</dbReference>
<dbReference type="Gene3D" id="3.90.1290.10">
    <property type="entry name" value="Plakin repeat"/>
    <property type="match status" value="6"/>
</dbReference>
<dbReference type="SUPFAM" id="SSF46966">
    <property type="entry name" value="Spectrin repeat"/>
    <property type="match status" value="4"/>
</dbReference>
<dbReference type="Gene3D" id="3.30.160.780">
    <property type="match status" value="1"/>
</dbReference>
<dbReference type="GO" id="GO:0005882">
    <property type="term" value="C:intermediate filament"/>
    <property type="evidence" value="ECO:0007669"/>
    <property type="project" value="TreeGrafter"/>
</dbReference>
<keyword evidence="15" id="KW-0206">Cytoskeleton</keyword>
<evidence type="ECO:0000259" key="25">
    <source>
        <dbReference type="PROSITE" id="PS50021"/>
    </source>
</evidence>
<feature type="region of interest" description="Disordered" evidence="23">
    <location>
        <begin position="2491"/>
        <end position="2549"/>
    </location>
</feature>
<keyword evidence="7" id="KW-0963">Cytoplasm</keyword>
<dbReference type="GO" id="GO:0003779">
    <property type="term" value="F:actin binding"/>
    <property type="evidence" value="ECO:0007669"/>
    <property type="project" value="UniProtKB-KW"/>
</dbReference>
<comment type="function">
    <text evidence="17">Involved in the organization of desmosome cell-cell junctions. Of particular importance in cell adhesion in the skin and during cardiac development. May also play a role in the regulation of Wnt, TGF-beta and Hippo signaling pathways.</text>
</comment>
<dbReference type="Pfam" id="PF18373">
    <property type="entry name" value="Spectrin_2"/>
    <property type="match status" value="1"/>
</dbReference>
<feature type="domain" description="SH3" evidence="24">
    <location>
        <begin position="777"/>
        <end position="834"/>
    </location>
</feature>
<keyword evidence="16" id="KW-0966">Cell projection</keyword>
<dbReference type="GO" id="GO:0060047">
    <property type="term" value="P:heart contraction"/>
    <property type="evidence" value="ECO:0007669"/>
    <property type="project" value="UniProtKB-ARBA"/>
</dbReference>
<evidence type="ECO:0000256" key="7">
    <source>
        <dbReference type="ARBA" id="ARBA00022490"/>
    </source>
</evidence>
<evidence type="ECO:0000256" key="18">
    <source>
        <dbReference type="ARBA" id="ARBA00060371"/>
    </source>
</evidence>
<evidence type="ECO:0000256" key="12">
    <source>
        <dbReference type="ARBA" id="ARBA00022990"/>
    </source>
</evidence>
<dbReference type="GO" id="GO:0005200">
    <property type="term" value="F:structural constituent of cytoskeleton"/>
    <property type="evidence" value="ECO:0007669"/>
    <property type="project" value="TreeGrafter"/>
</dbReference>
<organism evidence="26 27">
    <name type="scientific">Clarias magur</name>
    <name type="common">Asian catfish</name>
    <name type="synonym">Macropteronotus magur</name>
    <dbReference type="NCBI Taxonomy" id="1594786"/>
    <lineage>
        <taxon>Eukaryota</taxon>
        <taxon>Metazoa</taxon>
        <taxon>Chordata</taxon>
        <taxon>Craniata</taxon>
        <taxon>Vertebrata</taxon>
        <taxon>Euteleostomi</taxon>
        <taxon>Actinopterygii</taxon>
        <taxon>Neopterygii</taxon>
        <taxon>Teleostei</taxon>
        <taxon>Ostariophysi</taxon>
        <taxon>Siluriformes</taxon>
        <taxon>Clariidae</taxon>
        <taxon>Clarias</taxon>
    </lineage>
</organism>
<evidence type="ECO:0000256" key="19">
    <source>
        <dbReference type="ARBA" id="ARBA00071000"/>
    </source>
</evidence>
<keyword evidence="6" id="KW-0488">Methylation</keyword>
<evidence type="ECO:0000256" key="21">
    <source>
        <dbReference type="PROSITE-ProRule" id="PRU00192"/>
    </source>
</evidence>
<dbReference type="InterPro" id="IPR041573">
    <property type="entry name" value="Desmoplakin_Spectrin-like"/>
</dbReference>
<dbReference type="InterPro" id="IPR002017">
    <property type="entry name" value="Spectrin_repeat"/>
</dbReference>
<evidence type="ECO:0000256" key="9">
    <source>
        <dbReference type="ARBA" id="ARBA00022701"/>
    </source>
</evidence>
<dbReference type="GO" id="GO:0008307">
    <property type="term" value="F:structural constituent of muscle"/>
    <property type="evidence" value="ECO:0007669"/>
    <property type="project" value="TreeGrafter"/>
</dbReference>
<evidence type="ECO:0000256" key="15">
    <source>
        <dbReference type="ARBA" id="ARBA00023212"/>
    </source>
</evidence>
<feature type="compositionally biased region" description="Basic and acidic residues" evidence="23">
    <location>
        <begin position="2050"/>
        <end position="2080"/>
    </location>
</feature>
<dbReference type="PROSITE" id="PS00019">
    <property type="entry name" value="ACTININ_1"/>
    <property type="match status" value="1"/>
</dbReference>
<dbReference type="Gene3D" id="1.20.58.1060">
    <property type="match status" value="1"/>
</dbReference>
<keyword evidence="11" id="KW-0965">Cell junction</keyword>
<dbReference type="FunFam" id="1.10.418.10:FF:000002">
    <property type="entry name" value="Microtubule-actin cross-linking factor 1"/>
    <property type="match status" value="1"/>
</dbReference>
<feature type="region of interest" description="Disordered" evidence="23">
    <location>
        <begin position="1449"/>
        <end position="1509"/>
    </location>
</feature>
<dbReference type="CDD" id="cd00176">
    <property type="entry name" value="SPEC"/>
    <property type="match status" value="2"/>
</dbReference>
<keyword evidence="8" id="KW-0597">Phosphoprotein</keyword>
<keyword evidence="5 21" id="KW-0728">SH3 domain</keyword>
<evidence type="ECO:0000256" key="22">
    <source>
        <dbReference type="SAM" id="Coils"/>
    </source>
</evidence>
<feature type="compositionally biased region" description="Basic and acidic residues" evidence="23">
    <location>
        <begin position="1450"/>
        <end position="1509"/>
    </location>
</feature>
<dbReference type="Gene3D" id="1.10.418.10">
    <property type="entry name" value="Calponin-like domain"/>
    <property type="match status" value="2"/>
</dbReference>
<feature type="compositionally biased region" description="Basic and acidic residues" evidence="23">
    <location>
        <begin position="2491"/>
        <end position="2511"/>
    </location>
</feature>
<dbReference type="GO" id="GO:0045296">
    <property type="term" value="F:cadherin binding"/>
    <property type="evidence" value="ECO:0007669"/>
    <property type="project" value="TreeGrafter"/>
</dbReference>
<evidence type="ECO:0000259" key="24">
    <source>
        <dbReference type="PROSITE" id="PS50002"/>
    </source>
</evidence>
<dbReference type="SUPFAM" id="SSF75399">
    <property type="entry name" value="Plakin repeat"/>
    <property type="match status" value="7"/>
</dbReference>
<dbReference type="EMBL" id="QNUK01000116">
    <property type="protein sequence ID" value="KAF5901272.1"/>
    <property type="molecule type" value="Genomic_DNA"/>
</dbReference>
<feature type="region of interest" description="Disordered" evidence="23">
    <location>
        <begin position="1744"/>
        <end position="1766"/>
    </location>
</feature>
<keyword evidence="13 22" id="KW-0175">Coiled coil</keyword>